<gene>
    <name evidence="6" type="ORF">GCM10008938_31030</name>
</gene>
<keyword evidence="1" id="KW-0805">Transcription regulation</keyword>
<dbReference type="Proteomes" id="UP000632222">
    <property type="component" value="Unassembled WGS sequence"/>
</dbReference>
<keyword evidence="2 4" id="KW-0238">DNA-binding</keyword>
<dbReference type="InterPro" id="IPR036271">
    <property type="entry name" value="Tet_transcr_reg_TetR-rel_C_sf"/>
</dbReference>
<dbReference type="InterPro" id="IPR001647">
    <property type="entry name" value="HTH_TetR"/>
</dbReference>
<evidence type="ECO:0000256" key="4">
    <source>
        <dbReference type="PROSITE-ProRule" id="PRU00335"/>
    </source>
</evidence>
<dbReference type="SUPFAM" id="SSF48498">
    <property type="entry name" value="Tetracyclin repressor-like, C-terminal domain"/>
    <property type="match status" value="1"/>
</dbReference>
<keyword evidence="3" id="KW-0804">Transcription</keyword>
<dbReference type="PANTHER" id="PTHR47506">
    <property type="entry name" value="TRANSCRIPTIONAL REGULATORY PROTEIN"/>
    <property type="match status" value="1"/>
</dbReference>
<dbReference type="InterPro" id="IPR011075">
    <property type="entry name" value="TetR_C"/>
</dbReference>
<feature type="domain" description="HTH tetR-type" evidence="5">
    <location>
        <begin position="5"/>
        <end position="65"/>
    </location>
</feature>
<evidence type="ECO:0000313" key="7">
    <source>
        <dbReference type="Proteomes" id="UP000632222"/>
    </source>
</evidence>
<keyword evidence="7" id="KW-1185">Reference proteome</keyword>
<evidence type="ECO:0000256" key="2">
    <source>
        <dbReference type="ARBA" id="ARBA00023125"/>
    </source>
</evidence>
<dbReference type="RefSeq" id="WP_189003927.1">
    <property type="nucleotide sequence ID" value="NZ_BMOD01000012.1"/>
</dbReference>
<organism evidence="6 7">
    <name type="scientific">Deinococcus roseus</name>
    <dbReference type="NCBI Taxonomy" id="392414"/>
    <lineage>
        <taxon>Bacteria</taxon>
        <taxon>Thermotogati</taxon>
        <taxon>Deinococcota</taxon>
        <taxon>Deinococci</taxon>
        <taxon>Deinococcales</taxon>
        <taxon>Deinococcaceae</taxon>
        <taxon>Deinococcus</taxon>
    </lineage>
</organism>
<sequence length="191" mass="21350">MTEKADTQQRILDIAQHLVQERGFNAFSYADIGQALGIKNASIHYHFPSKTDLGVAMVRRYRERLEGHLSQFQTGEFPAASALENYLVGYRTVVHADGRICLCAALAADYITLPEAIQQEVRAFFQLNEDWLSHVFTKGLEKQELRLTSTPQEAAAVFLATLEGGMLLARSYGDMSRFETIGRQAIQAVLP</sequence>
<evidence type="ECO:0000256" key="3">
    <source>
        <dbReference type="ARBA" id="ARBA00023163"/>
    </source>
</evidence>
<feature type="DNA-binding region" description="H-T-H motif" evidence="4">
    <location>
        <begin position="28"/>
        <end position="47"/>
    </location>
</feature>
<dbReference type="PRINTS" id="PR00455">
    <property type="entry name" value="HTHTETR"/>
</dbReference>
<dbReference type="EMBL" id="BMOD01000012">
    <property type="protein sequence ID" value="GGJ42687.1"/>
    <property type="molecule type" value="Genomic_DNA"/>
</dbReference>
<dbReference type="Pfam" id="PF00440">
    <property type="entry name" value="TetR_N"/>
    <property type="match status" value="1"/>
</dbReference>
<dbReference type="PANTHER" id="PTHR47506:SF1">
    <property type="entry name" value="HTH-TYPE TRANSCRIPTIONAL REGULATOR YJDC"/>
    <property type="match status" value="1"/>
</dbReference>
<dbReference type="InterPro" id="IPR009057">
    <property type="entry name" value="Homeodomain-like_sf"/>
</dbReference>
<name>A0ABQ2D4R8_9DEIO</name>
<comment type="caution">
    <text evidence="6">The sequence shown here is derived from an EMBL/GenBank/DDBJ whole genome shotgun (WGS) entry which is preliminary data.</text>
</comment>
<dbReference type="Gene3D" id="1.10.357.10">
    <property type="entry name" value="Tetracycline Repressor, domain 2"/>
    <property type="match status" value="1"/>
</dbReference>
<dbReference type="Pfam" id="PF16925">
    <property type="entry name" value="TetR_C_13"/>
    <property type="match status" value="1"/>
</dbReference>
<accession>A0ABQ2D4R8</accession>
<protein>
    <submittedName>
        <fullName evidence="6">TetR family transcriptional regulator</fullName>
    </submittedName>
</protein>
<proteinExistence type="predicted"/>
<evidence type="ECO:0000313" key="6">
    <source>
        <dbReference type="EMBL" id="GGJ42687.1"/>
    </source>
</evidence>
<evidence type="ECO:0000259" key="5">
    <source>
        <dbReference type="PROSITE" id="PS50977"/>
    </source>
</evidence>
<evidence type="ECO:0000256" key="1">
    <source>
        <dbReference type="ARBA" id="ARBA00023015"/>
    </source>
</evidence>
<dbReference type="PROSITE" id="PS50977">
    <property type="entry name" value="HTH_TETR_2"/>
    <property type="match status" value="1"/>
</dbReference>
<reference evidence="7" key="1">
    <citation type="journal article" date="2019" name="Int. J. Syst. Evol. Microbiol.">
        <title>The Global Catalogue of Microorganisms (GCM) 10K type strain sequencing project: providing services to taxonomists for standard genome sequencing and annotation.</title>
        <authorList>
            <consortium name="The Broad Institute Genomics Platform"/>
            <consortium name="The Broad Institute Genome Sequencing Center for Infectious Disease"/>
            <person name="Wu L."/>
            <person name="Ma J."/>
        </authorList>
    </citation>
    <scope>NUCLEOTIDE SEQUENCE [LARGE SCALE GENOMIC DNA]</scope>
    <source>
        <strain evidence="7">JCM 14370</strain>
    </source>
</reference>
<dbReference type="SUPFAM" id="SSF46689">
    <property type="entry name" value="Homeodomain-like"/>
    <property type="match status" value="1"/>
</dbReference>